<dbReference type="EMBL" id="AM501427">
    <property type="protein sequence ID" value="CAM58133.1"/>
    <property type="molecule type" value="Genomic_DNA"/>
</dbReference>
<dbReference type="PANTHER" id="PTHR22642:SF2">
    <property type="entry name" value="PROTEIN LONG AFTER FAR-RED 3"/>
    <property type="match status" value="1"/>
</dbReference>
<dbReference type="Gene3D" id="3.10.310.70">
    <property type="match status" value="1"/>
</dbReference>
<dbReference type="CDD" id="cd01300">
    <property type="entry name" value="YtcJ_like"/>
    <property type="match status" value="1"/>
</dbReference>
<dbReference type="PANTHER" id="PTHR22642">
    <property type="entry name" value="IMIDAZOLONEPROPIONASE"/>
    <property type="match status" value="1"/>
</dbReference>
<accession>A5CFX5</accession>
<dbReference type="Pfam" id="PF07969">
    <property type="entry name" value="Amidohydro_3"/>
    <property type="match status" value="1"/>
</dbReference>
<feature type="domain" description="Amidohydrolase 3" evidence="1">
    <location>
        <begin position="138"/>
        <end position="610"/>
    </location>
</feature>
<dbReference type="GO" id="GO:0016810">
    <property type="term" value="F:hydrolase activity, acting on carbon-nitrogen (but not peptide) bonds"/>
    <property type="evidence" value="ECO:0007669"/>
    <property type="project" value="InterPro"/>
</dbReference>
<dbReference type="InterPro" id="IPR033932">
    <property type="entry name" value="YtcJ-like"/>
</dbReference>
<evidence type="ECO:0000259" key="1">
    <source>
        <dbReference type="Pfam" id="PF07969"/>
    </source>
</evidence>
<name>A5CFX5_9ZZZZ</name>
<dbReference type="InterPro" id="IPR013108">
    <property type="entry name" value="Amidohydro_3"/>
</dbReference>
<proteinExistence type="predicted"/>
<protein>
    <submittedName>
        <fullName evidence="2">Putative metal-dependent hydrolase</fullName>
    </submittedName>
</protein>
<dbReference type="InterPro" id="IPR032466">
    <property type="entry name" value="Metal_Hydrolase"/>
</dbReference>
<organism evidence="2">
    <name type="scientific">uncultured marine microorganism</name>
    <dbReference type="NCBI Taxonomy" id="415540"/>
    <lineage>
        <taxon>unclassified sequences</taxon>
        <taxon>environmental samples</taxon>
    </lineage>
</organism>
<keyword evidence="2" id="KW-0378">Hydrolase</keyword>
<evidence type="ECO:0000313" key="2">
    <source>
        <dbReference type="EMBL" id="CAM58133.1"/>
    </source>
</evidence>
<reference evidence="2" key="1">
    <citation type="submission" date="2007-03" db="EMBL/GenBank/DDBJ databases">
        <title>Isolation and characterization of alkane hydroxylases from Pacific deep-sea sediment.</title>
        <authorList>
            <person name="Xu M."/>
        </authorList>
    </citation>
    <scope>NUCLEOTIDE SEQUENCE</scope>
</reference>
<dbReference type="Gene3D" id="2.30.40.10">
    <property type="entry name" value="Urease, subunit C, domain 1"/>
    <property type="match status" value="1"/>
</dbReference>
<dbReference type="SUPFAM" id="SSF51556">
    <property type="entry name" value="Metallo-dependent hydrolases"/>
    <property type="match status" value="1"/>
</dbReference>
<dbReference type="SUPFAM" id="SSF51338">
    <property type="entry name" value="Composite domain of metallo-dependent hydrolases"/>
    <property type="match status" value="1"/>
</dbReference>
<gene>
    <name evidence="2" type="primary">21G8-17</name>
</gene>
<dbReference type="Gene3D" id="3.20.20.140">
    <property type="entry name" value="Metal-dependent hydrolases"/>
    <property type="match status" value="1"/>
</dbReference>
<sequence length="613" mass="67554">MESLRGRLGGDGRVASACSGRYKNDREASMFDVNFDLLRHGFTGLVMVTARASGHVARGPRGNRNRSNPMRLVGVLSILLSATPALAQEADLVLRGGKVVTVDGSGTIAEAVAVVGNHIAAVGSTEAIETYIGPGTRIVELNGRTLLPGFIDAHNHVEGSATGHFFRLPVAVPPLETADDVLAVVRKRANELPPGTWIEGQGTYYQPMPTREQLDTAVPDHPVVIRWSAHDVIANSKAMEMSGIDRNTPDPAGGHIERGPDGEPTGIFRDARQLLDLPQPSYEDKLRAIPPTLRELWLENGVTSVYTMDTLEGVRALQELRRRGELPPVRLSISFMLRDFDLDALVSTGIQTGFGDNWLKIGAIKILFDGVWGTTAATYEPHYGTTDNYGNLSRTGEQLREEVLKAHAAGWQIWIHCNGPRAQDLALDAFEAALERYPRSDHRHRIEHFANFHVDDKILDRMERLGVIPVPQASFIWRTTDELLDQEGRPRLYILRTLIERGFRPPGNADSVGTQPFSINPMFSFTRAVLRTSKFGSEVDPDEAISVMDAIRMHTIWAARSGFEEDIKGSLEPGKLADMVVLSKDPLSVSPEDLMSIQAMMTIVDGRIVFERN</sequence>
<dbReference type="InterPro" id="IPR011059">
    <property type="entry name" value="Metal-dep_hydrolase_composite"/>
</dbReference>
<dbReference type="AlphaFoldDB" id="A5CFX5"/>